<dbReference type="EMBL" id="KT805674">
    <property type="protein sequence ID" value="AMM42926.1"/>
    <property type="molecule type" value="mRNA"/>
</dbReference>
<protein>
    <recommendedName>
        <fullName evidence="1">non-specific serine/threonine protein kinase</fullName>
        <ecNumber evidence="1">2.7.11.1</ecNumber>
    </recommendedName>
</protein>
<accession>A0A140G4F4</accession>
<dbReference type="SUPFAM" id="SSF56112">
    <property type="entry name" value="Protein kinase-like (PK-like)"/>
    <property type="match status" value="1"/>
</dbReference>
<dbReference type="GO" id="GO:0004713">
    <property type="term" value="F:protein tyrosine kinase activity"/>
    <property type="evidence" value="ECO:0007669"/>
    <property type="project" value="InterPro"/>
</dbReference>
<evidence type="ECO:0000256" key="1">
    <source>
        <dbReference type="ARBA" id="ARBA00012513"/>
    </source>
</evidence>
<dbReference type="SMART" id="SM00219">
    <property type="entry name" value="TyrKc"/>
    <property type="match status" value="1"/>
</dbReference>
<keyword evidence="4" id="KW-0547">Nucleotide-binding</keyword>
<evidence type="ECO:0000256" key="7">
    <source>
        <dbReference type="ARBA" id="ARBA00047899"/>
    </source>
</evidence>
<dbReference type="InterPro" id="IPR020635">
    <property type="entry name" value="Tyr_kinase_cat_dom"/>
</dbReference>
<proteinExistence type="evidence at transcript level"/>
<dbReference type="GO" id="GO:0004674">
    <property type="term" value="F:protein serine/threonine kinase activity"/>
    <property type="evidence" value="ECO:0007669"/>
    <property type="project" value="UniProtKB-KW"/>
</dbReference>
<sequence>MENNSLARALFGSETSILKLNWATRHKICVGIARGLAFLHEESTLSIVHRDIKATNVLLDKDLNAKISDFGLAKLNEEENTHISTRIAGTIGYMAPEYALWEGKFNGVSGPKLEFEFNEEEAKRMIKVALLCTNASPTLRPTMSAVVSMLEGQTTVEEVFSDPSIYIDDLRFKSLKHHYQHMQDRNPGAPKLSSDNTCTGSSSASAHDLYPLNAESISLNISETSSIAR</sequence>
<reference evidence="10" key="1">
    <citation type="journal article" date="2015" name="Int J Genomics">
        <title>Genome-Wide Identification and Characterization of the LRR-RLK Gene Family in Two Vernicia Species.</title>
        <authorList>
            <person name="Zhu H."/>
            <person name="Wang Y."/>
            <person name="Yin H."/>
            <person name="Gao M."/>
            <person name="Zhang Q."/>
            <person name="Chen Y."/>
        </authorList>
    </citation>
    <scope>NUCLEOTIDE SEQUENCE</scope>
</reference>
<organism evidence="10">
    <name type="scientific">Vernicia montana</name>
    <dbReference type="NCBI Taxonomy" id="316732"/>
    <lineage>
        <taxon>Eukaryota</taxon>
        <taxon>Viridiplantae</taxon>
        <taxon>Streptophyta</taxon>
        <taxon>Embryophyta</taxon>
        <taxon>Tracheophyta</taxon>
        <taxon>Spermatophyta</taxon>
        <taxon>Magnoliopsida</taxon>
        <taxon>eudicotyledons</taxon>
        <taxon>Gunneridae</taxon>
        <taxon>Pentapetalae</taxon>
        <taxon>rosids</taxon>
        <taxon>fabids</taxon>
        <taxon>Malpighiales</taxon>
        <taxon>Euphorbiaceae</taxon>
        <taxon>Crotonoideae</taxon>
        <taxon>Aleuritideae</taxon>
        <taxon>Vernicia</taxon>
    </lineage>
</organism>
<dbReference type="Pfam" id="PF00069">
    <property type="entry name" value="Pkinase"/>
    <property type="match status" value="1"/>
</dbReference>
<comment type="catalytic activity">
    <reaction evidence="7">
        <text>L-threonyl-[protein] + ATP = O-phospho-L-threonyl-[protein] + ADP + H(+)</text>
        <dbReference type="Rhea" id="RHEA:46608"/>
        <dbReference type="Rhea" id="RHEA-COMP:11060"/>
        <dbReference type="Rhea" id="RHEA-COMP:11605"/>
        <dbReference type="ChEBI" id="CHEBI:15378"/>
        <dbReference type="ChEBI" id="CHEBI:30013"/>
        <dbReference type="ChEBI" id="CHEBI:30616"/>
        <dbReference type="ChEBI" id="CHEBI:61977"/>
        <dbReference type="ChEBI" id="CHEBI:456216"/>
        <dbReference type="EC" id="2.7.11.1"/>
    </reaction>
</comment>
<dbReference type="InterPro" id="IPR011009">
    <property type="entry name" value="Kinase-like_dom_sf"/>
</dbReference>
<dbReference type="InterPro" id="IPR008271">
    <property type="entry name" value="Ser/Thr_kinase_AS"/>
</dbReference>
<dbReference type="FunFam" id="1.10.510.10:FF:001023">
    <property type="entry name" value="Os07g0541700 protein"/>
    <property type="match status" value="1"/>
</dbReference>
<dbReference type="PROSITE" id="PS00108">
    <property type="entry name" value="PROTEIN_KINASE_ST"/>
    <property type="match status" value="1"/>
</dbReference>
<evidence type="ECO:0000256" key="4">
    <source>
        <dbReference type="ARBA" id="ARBA00022741"/>
    </source>
</evidence>
<evidence type="ECO:0000313" key="10">
    <source>
        <dbReference type="EMBL" id="AMM42926.1"/>
    </source>
</evidence>
<evidence type="ECO:0000256" key="3">
    <source>
        <dbReference type="ARBA" id="ARBA00022679"/>
    </source>
</evidence>
<dbReference type="AlphaFoldDB" id="A0A140G4F4"/>
<evidence type="ECO:0000256" key="2">
    <source>
        <dbReference type="ARBA" id="ARBA00022527"/>
    </source>
</evidence>
<dbReference type="Gene3D" id="1.10.510.10">
    <property type="entry name" value="Transferase(Phosphotransferase) domain 1"/>
    <property type="match status" value="2"/>
</dbReference>
<evidence type="ECO:0000256" key="6">
    <source>
        <dbReference type="ARBA" id="ARBA00022840"/>
    </source>
</evidence>
<dbReference type="InterPro" id="IPR000719">
    <property type="entry name" value="Prot_kinase_dom"/>
</dbReference>
<evidence type="ECO:0000256" key="5">
    <source>
        <dbReference type="ARBA" id="ARBA00022777"/>
    </source>
</evidence>
<comment type="catalytic activity">
    <reaction evidence="8">
        <text>L-seryl-[protein] + ATP = O-phospho-L-seryl-[protein] + ADP + H(+)</text>
        <dbReference type="Rhea" id="RHEA:17989"/>
        <dbReference type="Rhea" id="RHEA-COMP:9863"/>
        <dbReference type="Rhea" id="RHEA-COMP:11604"/>
        <dbReference type="ChEBI" id="CHEBI:15378"/>
        <dbReference type="ChEBI" id="CHEBI:29999"/>
        <dbReference type="ChEBI" id="CHEBI:30616"/>
        <dbReference type="ChEBI" id="CHEBI:83421"/>
        <dbReference type="ChEBI" id="CHEBI:456216"/>
        <dbReference type="EC" id="2.7.11.1"/>
    </reaction>
</comment>
<evidence type="ECO:0000256" key="8">
    <source>
        <dbReference type="ARBA" id="ARBA00048679"/>
    </source>
</evidence>
<name>A0A140G4F4_9ROSI</name>
<dbReference type="EC" id="2.7.11.1" evidence="1"/>
<dbReference type="PANTHER" id="PTHR47973">
    <property type="entry name" value="CYSTEINE-RICH RECEPTOR-LIKE PROTEIN KINASE 3"/>
    <property type="match status" value="1"/>
</dbReference>
<keyword evidence="5" id="KW-0418">Kinase</keyword>
<feature type="domain" description="Protein kinase" evidence="9">
    <location>
        <begin position="1"/>
        <end position="229"/>
    </location>
</feature>
<dbReference type="GO" id="GO:0005524">
    <property type="term" value="F:ATP binding"/>
    <property type="evidence" value="ECO:0007669"/>
    <property type="project" value="UniProtKB-KW"/>
</dbReference>
<dbReference type="PROSITE" id="PS50011">
    <property type="entry name" value="PROTEIN_KINASE_DOM"/>
    <property type="match status" value="1"/>
</dbReference>
<keyword evidence="6" id="KW-0067">ATP-binding</keyword>
<dbReference type="InterPro" id="IPR052059">
    <property type="entry name" value="CR_Ser/Thr_kinase"/>
</dbReference>
<keyword evidence="2" id="KW-0723">Serine/threonine-protein kinase</keyword>
<evidence type="ECO:0000259" key="9">
    <source>
        <dbReference type="PROSITE" id="PS50011"/>
    </source>
</evidence>
<keyword evidence="3" id="KW-0808">Transferase</keyword>